<gene>
    <name evidence="1" type="ORF">QTA56_07220</name>
</gene>
<comment type="caution">
    <text evidence="1">The sequence shown here is derived from an EMBL/GenBank/DDBJ whole genome shotgun (WGS) entry which is preliminary data.</text>
</comment>
<reference evidence="1" key="1">
    <citation type="submission" date="2023-06" db="EMBL/GenBank/DDBJ databases">
        <title>Two novel species of Acinetobacter isolated from motorbike repairing workshop in Vietnam.</title>
        <authorList>
            <person name="Le N.T.T."/>
        </authorList>
    </citation>
    <scope>NUCLEOTIDE SEQUENCE</scope>
    <source>
        <strain evidence="1">VNH17</strain>
    </source>
</reference>
<dbReference type="Proteomes" id="UP001168524">
    <property type="component" value="Unassembled WGS sequence"/>
</dbReference>
<dbReference type="RefSeq" id="WP_267980264.1">
    <property type="nucleotide sequence ID" value="NZ_JAPQKF010000002.1"/>
</dbReference>
<dbReference type="EMBL" id="JAUDZE010000002">
    <property type="protein sequence ID" value="MDN0014026.1"/>
    <property type="molecule type" value="Genomic_DNA"/>
</dbReference>
<protein>
    <submittedName>
        <fullName evidence="1">Uncharacterized protein</fullName>
    </submittedName>
</protein>
<name>A0ABT7WMV4_9GAMM</name>
<organism evidence="1 2">
    <name type="scientific">Acinetobacter thutiue</name>
    <dbReference type="NCBI Taxonomy" id="2998078"/>
    <lineage>
        <taxon>Bacteria</taxon>
        <taxon>Pseudomonadati</taxon>
        <taxon>Pseudomonadota</taxon>
        <taxon>Gammaproteobacteria</taxon>
        <taxon>Moraxellales</taxon>
        <taxon>Moraxellaceae</taxon>
        <taxon>Acinetobacter</taxon>
    </lineage>
</organism>
<evidence type="ECO:0000313" key="2">
    <source>
        <dbReference type="Proteomes" id="UP001168524"/>
    </source>
</evidence>
<sequence>MLSEDFISGMKYELQNRAFALRTIERIAIRVEGEPEHIFWSSYEKLEKFNTPRYAAYAKKLGLDTTPSSFTKAKASMIGATPGILLDALLKLVYSKTQVYMQDLKKVRSLGPSGDNEFLNYMIAQEEVQIELMELAIKKRYGEIQPKIDSFLKHYQDKKLV</sequence>
<proteinExistence type="predicted"/>
<accession>A0ABT7WMV4</accession>
<evidence type="ECO:0000313" key="1">
    <source>
        <dbReference type="EMBL" id="MDN0014026.1"/>
    </source>
</evidence>
<keyword evidence="2" id="KW-1185">Reference proteome</keyword>